<dbReference type="Proteomes" id="UP000036196">
    <property type="component" value="Unassembled WGS sequence"/>
</dbReference>
<dbReference type="RefSeq" id="WP_048280839.1">
    <property type="nucleotide sequence ID" value="NZ_CBCSIS010000001.1"/>
</dbReference>
<dbReference type="PATRIC" id="fig|61647.15.peg.3588"/>
<organism evidence="1 2">
    <name type="scientific">Pluralibacter gergoviae</name>
    <name type="common">Enterobacter gergoviae</name>
    <dbReference type="NCBI Taxonomy" id="61647"/>
    <lineage>
        <taxon>Bacteria</taxon>
        <taxon>Pseudomonadati</taxon>
        <taxon>Pseudomonadota</taxon>
        <taxon>Gammaproteobacteria</taxon>
        <taxon>Enterobacterales</taxon>
        <taxon>Enterobacteriaceae</taxon>
        <taxon>Pluralibacter</taxon>
    </lineage>
</organism>
<gene>
    <name evidence="1" type="ORF">ABW06_23390</name>
</gene>
<reference evidence="1 2" key="1">
    <citation type="submission" date="2015-05" db="EMBL/GenBank/DDBJ databases">
        <title>Genome sequences of Pluralibacter gergoviae.</title>
        <authorList>
            <person name="Greninger A.L."/>
            <person name="Miller S."/>
        </authorList>
    </citation>
    <scope>NUCLEOTIDE SEQUENCE [LARGE SCALE GENOMIC DNA]</scope>
    <source>
        <strain evidence="1 2">JS81F13</strain>
    </source>
</reference>
<protein>
    <submittedName>
        <fullName evidence="1">Uncharacterized protein</fullName>
    </submittedName>
</protein>
<dbReference type="Pfam" id="PF10808">
    <property type="entry name" value="DUF2542"/>
    <property type="match status" value="1"/>
</dbReference>
<comment type="caution">
    <text evidence="1">The sequence shown here is derived from an EMBL/GenBank/DDBJ whole genome shotgun (WGS) entry which is preliminary data.</text>
</comment>
<dbReference type="AlphaFoldDB" id="A0A0J5KWV2"/>
<dbReference type="InterPro" id="IPR020155">
    <property type="entry name" value="Uncharacterised_YeiS"/>
</dbReference>
<name>A0A0J5KWV2_PLUGE</name>
<evidence type="ECO:0000313" key="1">
    <source>
        <dbReference type="EMBL" id="KMK11035.1"/>
    </source>
</evidence>
<keyword evidence="2" id="KW-1185">Reference proteome</keyword>
<dbReference type="EMBL" id="LDZF01000036">
    <property type="protein sequence ID" value="KMK11035.1"/>
    <property type="molecule type" value="Genomic_DNA"/>
</dbReference>
<evidence type="ECO:0000313" key="2">
    <source>
        <dbReference type="Proteomes" id="UP000036196"/>
    </source>
</evidence>
<proteinExistence type="predicted"/>
<sequence length="96" mass="11507">MGFQYWFTVCATLILGPLALIETFRYMRRGIYTKTFKGTRRREYIHKDEKPIEFWFSIVAHFAMGSVLMGVGIWFLDKIPAVHHLYDQIREIAQFW</sequence>
<accession>A0A0J5KWV2</accession>
<dbReference type="GO" id="GO:0016020">
    <property type="term" value="C:membrane"/>
    <property type="evidence" value="ECO:0007669"/>
    <property type="project" value="InterPro"/>
</dbReference>